<comment type="caution">
    <text evidence="1">The sequence shown here is derived from an EMBL/GenBank/DDBJ whole genome shotgun (WGS) entry which is preliminary data.</text>
</comment>
<name>A0A317WVB4_9EURO</name>
<reference evidence="1 2" key="1">
    <citation type="submission" date="2016-12" db="EMBL/GenBank/DDBJ databases">
        <title>The genomes of Aspergillus section Nigri reveals drivers in fungal speciation.</title>
        <authorList>
            <consortium name="DOE Joint Genome Institute"/>
            <person name="Vesth T.C."/>
            <person name="Nybo J."/>
            <person name="Theobald S."/>
            <person name="Brandl J."/>
            <person name="Frisvad J.C."/>
            <person name="Nielsen K.F."/>
            <person name="Lyhne E.K."/>
            <person name="Kogle M.E."/>
            <person name="Kuo A."/>
            <person name="Riley R."/>
            <person name="Clum A."/>
            <person name="Nolan M."/>
            <person name="Lipzen A."/>
            <person name="Salamov A."/>
            <person name="Henrissat B."/>
            <person name="Wiebenga A."/>
            <person name="De Vries R.P."/>
            <person name="Grigoriev I.V."/>
            <person name="Mortensen U.H."/>
            <person name="Andersen M.R."/>
            <person name="Baker S.E."/>
        </authorList>
    </citation>
    <scope>NUCLEOTIDE SEQUENCE [LARGE SCALE GENOMIC DNA]</scope>
    <source>
        <strain evidence="1 2">CBS 117.55</strain>
    </source>
</reference>
<evidence type="ECO:0000313" key="1">
    <source>
        <dbReference type="EMBL" id="PWY89242.1"/>
    </source>
</evidence>
<keyword evidence="2" id="KW-1185">Reference proteome</keyword>
<dbReference type="GeneID" id="37064796"/>
<dbReference type="VEuPathDB" id="FungiDB:BO70DRAFT_359517"/>
<sequence>MPCLPWQKQGTYSQGGYSVASQPPASSITPILRDALICLGSVTWRVDSLIQLPSCRCKRAPSNALMTPRVDSQG</sequence>
<dbReference type="EMBL" id="MSFL01000004">
    <property type="protein sequence ID" value="PWY89242.1"/>
    <property type="molecule type" value="Genomic_DNA"/>
</dbReference>
<organism evidence="1 2">
    <name type="scientific">Aspergillus heteromorphus CBS 117.55</name>
    <dbReference type="NCBI Taxonomy" id="1448321"/>
    <lineage>
        <taxon>Eukaryota</taxon>
        <taxon>Fungi</taxon>
        <taxon>Dikarya</taxon>
        <taxon>Ascomycota</taxon>
        <taxon>Pezizomycotina</taxon>
        <taxon>Eurotiomycetes</taxon>
        <taxon>Eurotiomycetidae</taxon>
        <taxon>Eurotiales</taxon>
        <taxon>Aspergillaceae</taxon>
        <taxon>Aspergillus</taxon>
        <taxon>Aspergillus subgen. Circumdati</taxon>
    </lineage>
</organism>
<evidence type="ECO:0000313" key="2">
    <source>
        <dbReference type="Proteomes" id="UP000247233"/>
    </source>
</evidence>
<dbReference type="RefSeq" id="XP_025402429.1">
    <property type="nucleotide sequence ID" value="XM_025542559.1"/>
</dbReference>
<proteinExistence type="predicted"/>
<protein>
    <submittedName>
        <fullName evidence="1">Uncharacterized protein</fullName>
    </submittedName>
</protein>
<gene>
    <name evidence="1" type="ORF">BO70DRAFT_359517</name>
</gene>
<dbReference type="Proteomes" id="UP000247233">
    <property type="component" value="Unassembled WGS sequence"/>
</dbReference>
<dbReference type="AlphaFoldDB" id="A0A317WVB4"/>
<accession>A0A317WVB4</accession>